<gene>
    <name evidence="2" type="ORF">DRT54_09075</name>
</gene>
<feature type="signal peptide" evidence="1">
    <location>
        <begin position="1"/>
        <end position="19"/>
    </location>
</feature>
<organism evidence="2">
    <name type="scientific">Salmonella newport</name>
    <dbReference type="NCBI Taxonomy" id="108619"/>
    <lineage>
        <taxon>Bacteria</taxon>
        <taxon>Pseudomonadati</taxon>
        <taxon>Pseudomonadota</taxon>
        <taxon>Gammaproteobacteria</taxon>
        <taxon>Enterobacterales</taxon>
        <taxon>Enterobacteriaceae</taxon>
        <taxon>Salmonella</taxon>
    </lineage>
</organism>
<accession>A0A5W5W9H0</accession>
<evidence type="ECO:0000256" key="1">
    <source>
        <dbReference type="SAM" id="SignalP"/>
    </source>
</evidence>
<evidence type="ECO:0008006" key="3">
    <source>
        <dbReference type="Google" id="ProtNLM"/>
    </source>
</evidence>
<evidence type="ECO:0000313" key="2">
    <source>
        <dbReference type="EMBL" id="EBX3154220.1"/>
    </source>
</evidence>
<comment type="caution">
    <text evidence="2">The sequence shown here is derived from an EMBL/GenBank/DDBJ whole genome shotgun (WGS) entry which is preliminary data.</text>
</comment>
<protein>
    <recommendedName>
        <fullName evidence="3">Secreted protein</fullName>
    </recommendedName>
</protein>
<dbReference type="AlphaFoldDB" id="A0A5W5W9H0"/>
<feature type="chain" id="PRO_5026356552" description="Secreted protein" evidence="1">
    <location>
        <begin position="20"/>
        <end position="160"/>
    </location>
</feature>
<keyword evidence="1" id="KW-0732">Signal</keyword>
<dbReference type="EMBL" id="AAHKWI010000012">
    <property type="protein sequence ID" value="EBX3154220.1"/>
    <property type="molecule type" value="Genomic_DNA"/>
</dbReference>
<reference evidence="2" key="1">
    <citation type="submission" date="2018-07" db="EMBL/GenBank/DDBJ databases">
        <authorList>
            <person name="Ashton P.M."/>
            <person name="Dallman T."/>
            <person name="Nair S."/>
            <person name="De Pinna E."/>
            <person name="Peters T."/>
            <person name="Grant K."/>
        </authorList>
    </citation>
    <scope>NUCLEOTIDE SEQUENCE</scope>
    <source>
        <strain evidence="2">136562</strain>
    </source>
</reference>
<name>A0A5W5W9H0_SALNE</name>
<proteinExistence type="predicted"/>
<sequence>MMKKFLLVMGIIFSFQAMAQAQSGDETQKEIKRYHALKPQVEKLLRTSATLYYDMPDAAYDYHQGKPDEWREMFNRLKKLDSETHKALGNDPLDPVYGSCIAMEGLLSSYWQDVISGDEKLTQSQYKEKRLDCLDSYVFGLEQIESRKNLAVIPVWDMKE</sequence>